<name>A0A6B9XR30_PICSI</name>
<geneLocation type="mitochondrion" evidence="2"/>
<keyword evidence="1" id="KW-0472">Membrane</keyword>
<reference evidence="2" key="1">
    <citation type="submission" date="2019-03" db="EMBL/GenBank/DDBJ databases">
        <title>Largest Complete Mitochondrial Genome of a Gymnosperm, Sitka Spruce (Picea sitchensis), Indicates Complex Physical Structure.</title>
        <authorList>
            <person name="Jackman S.D."/>
            <person name="Coombe L."/>
            <person name="Warren R."/>
            <person name="Kirk H."/>
            <person name="Trinh E."/>
            <person name="McLeod T."/>
            <person name="Pleasance S."/>
            <person name="Pandoh P."/>
            <person name="Zhao Y."/>
            <person name="Coope R."/>
            <person name="Bousquet J."/>
            <person name="Bohlmann J.C."/>
            <person name="Jones S.J.M."/>
            <person name="Birol I."/>
        </authorList>
    </citation>
    <scope>NUCLEOTIDE SEQUENCE</scope>
    <source>
        <strain evidence="2">Q903</strain>
    </source>
</reference>
<dbReference type="EMBL" id="MK697702">
    <property type="protein sequence ID" value="QHR91574.1"/>
    <property type="molecule type" value="Genomic_DNA"/>
</dbReference>
<proteinExistence type="predicted"/>
<evidence type="ECO:0000256" key="1">
    <source>
        <dbReference type="SAM" id="Phobius"/>
    </source>
</evidence>
<keyword evidence="1" id="KW-1133">Transmembrane helix</keyword>
<evidence type="ECO:0000313" key="2">
    <source>
        <dbReference type="EMBL" id="QHR91574.1"/>
    </source>
</evidence>
<keyword evidence="1" id="KW-0812">Transmembrane</keyword>
<sequence length="69" mass="7791">MGTSPPNQIFISNFRASPRPPLPLMCSKSPFRAVLLSIIHIPLRFLLIIIPLVSNQPVLFRIMDQRGSH</sequence>
<keyword evidence="2" id="KW-0496">Mitochondrion</keyword>
<organism evidence="2">
    <name type="scientific">Picea sitchensis</name>
    <name type="common">Sitka spruce</name>
    <name type="synonym">Pinus sitchensis</name>
    <dbReference type="NCBI Taxonomy" id="3332"/>
    <lineage>
        <taxon>Eukaryota</taxon>
        <taxon>Viridiplantae</taxon>
        <taxon>Streptophyta</taxon>
        <taxon>Embryophyta</taxon>
        <taxon>Tracheophyta</taxon>
        <taxon>Spermatophyta</taxon>
        <taxon>Pinopsida</taxon>
        <taxon>Pinidae</taxon>
        <taxon>Conifers I</taxon>
        <taxon>Pinales</taxon>
        <taxon>Pinaceae</taxon>
        <taxon>Picea</taxon>
    </lineage>
</organism>
<dbReference type="AlphaFoldDB" id="A0A6B9XR30"/>
<gene>
    <name evidence="2" type="primary">orf05641</name>
    <name evidence="2" type="ORF">Q903MT_gene5609</name>
</gene>
<accession>A0A6B9XR30</accession>
<feature type="transmembrane region" description="Helical" evidence="1">
    <location>
        <begin position="31"/>
        <end position="53"/>
    </location>
</feature>
<protein>
    <submittedName>
        <fullName evidence="2">Uncharacterized protein</fullName>
    </submittedName>
</protein>